<dbReference type="GO" id="GO:0046677">
    <property type="term" value="P:response to antibiotic"/>
    <property type="evidence" value="ECO:0007669"/>
    <property type="project" value="UniProtKB-UniRule"/>
</dbReference>
<dbReference type="InterPro" id="IPR001586">
    <property type="entry name" value="Beta-lactam_class-C_AS"/>
</dbReference>
<evidence type="ECO:0000256" key="2">
    <source>
        <dbReference type="ARBA" id="ARBA00007840"/>
    </source>
</evidence>
<dbReference type="GO" id="GO:0004180">
    <property type="term" value="F:carboxypeptidase activity"/>
    <property type="evidence" value="ECO:0007669"/>
    <property type="project" value="UniProtKB-KW"/>
</dbReference>
<dbReference type="InterPro" id="IPR058136">
    <property type="entry name" value="AmpC"/>
</dbReference>
<dbReference type="NCBIfam" id="NF033085">
    <property type="entry name" value="bla_class_C"/>
    <property type="match status" value="1"/>
</dbReference>
<sequence>MHIAKTTLAGIFFLFCGTSVGFAQERIEETVNAVIQPLMKQQDIAGMAVAITHNGQRQFFNYGVASKDTRKTVTDQTLFEVGSVSKTFTATLGAYAQAQGKLQLSDSVGGHAPELRGSALENVRLLDLATYSAGGLPLQFPDDADHPDRMFSYYQAWKPLYPASTQRLYSNPSIGLFGYLAARSLGQPFDDVMQQTLMPGLGLKRSYVRVPQDQLGRYAQGYAKDGKPVRVGPGALDSEAYGVKTSSADLIRFVEANLRPQTLDEPLKQAIATTHTGFYRVGQMNQGLGWEFYPAPFTLEDLLAGNTPQMALTPQKVEALSPPRPAPDGSWINKTGSTNGFGAYAAFVSGKDLGIVILANKNYPIEERIKAAHKILAALEQQ</sequence>
<feature type="signal peptide" evidence="7">
    <location>
        <begin position="1"/>
        <end position="23"/>
    </location>
</feature>
<dbReference type="RefSeq" id="WP_039589209.1">
    <property type="nucleotide sequence ID" value="NZ_JQGJ02000004.1"/>
</dbReference>
<feature type="chain" id="PRO_5002065460" description="Beta-lactamase" evidence="7">
    <location>
        <begin position="24"/>
        <end position="382"/>
    </location>
</feature>
<evidence type="ECO:0000259" key="8">
    <source>
        <dbReference type="Pfam" id="PF00144"/>
    </source>
</evidence>
<feature type="domain" description="Beta-lactamase-related" evidence="8">
    <location>
        <begin position="31"/>
        <end position="379"/>
    </location>
</feature>
<keyword evidence="5 6" id="KW-0046">Antibiotic resistance</keyword>
<comment type="similarity">
    <text evidence="2 6">Belongs to the class-C beta-lactamase family.</text>
</comment>
<dbReference type="OrthoDB" id="5377431at2"/>
<reference evidence="10" key="1">
    <citation type="submission" date="2015-03" db="EMBL/GenBank/DDBJ databases">
        <title>Pseudomonas frederiksbergensis hydrocarbon degrader.</title>
        <authorList>
            <person name="Brown L.M."/>
            <person name="Ruiz O.N."/>
            <person name="Mueller S."/>
            <person name="Gunasekera T.S."/>
        </authorList>
    </citation>
    <scope>NUCLEOTIDE SEQUENCE [LARGE SCALE GENOMIC DNA]</scope>
    <source>
        <strain evidence="10">SI8</strain>
    </source>
</reference>
<evidence type="ECO:0000313" key="10">
    <source>
        <dbReference type="Proteomes" id="UP000030949"/>
    </source>
</evidence>
<organism evidence="9 10">
    <name type="scientific">Pseudomonas frederiksbergensis</name>
    <dbReference type="NCBI Taxonomy" id="104087"/>
    <lineage>
        <taxon>Bacteria</taxon>
        <taxon>Pseudomonadati</taxon>
        <taxon>Pseudomonadota</taxon>
        <taxon>Gammaproteobacteria</taxon>
        <taxon>Pseudomonadales</taxon>
        <taxon>Pseudomonadaceae</taxon>
        <taxon>Pseudomonas</taxon>
    </lineage>
</organism>
<evidence type="ECO:0000256" key="1">
    <source>
        <dbReference type="ARBA" id="ARBA00001526"/>
    </source>
</evidence>
<dbReference type="Pfam" id="PF00144">
    <property type="entry name" value="Beta-lactamase"/>
    <property type="match status" value="1"/>
</dbReference>
<evidence type="ECO:0000256" key="3">
    <source>
        <dbReference type="ARBA" id="ARBA00012865"/>
    </source>
</evidence>
<protein>
    <recommendedName>
        <fullName evidence="3 6">Beta-lactamase</fullName>
        <ecNumber evidence="3 6">3.5.2.6</ecNumber>
    </recommendedName>
</protein>
<dbReference type="PANTHER" id="PTHR46825">
    <property type="entry name" value="D-ALANYL-D-ALANINE-CARBOXYPEPTIDASE/ENDOPEPTIDASE AMPH"/>
    <property type="match status" value="1"/>
</dbReference>
<dbReference type="InterPro" id="IPR012338">
    <property type="entry name" value="Beta-lactam/transpept-like"/>
</dbReference>
<evidence type="ECO:0000313" key="9">
    <source>
        <dbReference type="EMBL" id="KHK66163.1"/>
    </source>
</evidence>
<comment type="catalytic activity">
    <reaction evidence="1 6">
        <text>a beta-lactam + H2O = a substituted beta-amino acid</text>
        <dbReference type="Rhea" id="RHEA:20401"/>
        <dbReference type="ChEBI" id="CHEBI:15377"/>
        <dbReference type="ChEBI" id="CHEBI:35627"/>
        <dbReference type="ChEBI" id="CHEBI:140347"/>
        <dbReference type="EC" id="3.5.2.6"/>
    </reaction>
</comment>
<dbReference type="InterPro" id="IPR050491">
    <property type="entry name" value="AmpC-like"/>
</dbReference>
<dbReference type="GO" id="GO:0030288">
    <property type="term" value="C:outer membrane-bounded periplasmic space"/>
    <property type="evidence" value="ECO:0007669"/>
    <property type="project" value="InterPro"/>
</dbReference>
<proteinExistence type="inferred from homology"/>
<dbReference type="PANTHER" id="PTHR46825:SF8">
    <property type="entry name" value="BETA-LACTAMASE-RELATED"/>
    <property type="match status" value="1"/>
</dbReference>
<dbReference type="EMBL" id="JQGJ01000002">
    <property type="protein sequence ID" value="KHK66163.1"/>
    <property type="molecule type" value="Genomic_DNA"/>
</dbReference>
<name>A0A0B1ZA20_9PSED</name>
<dbReference type="PROSITE" id="PS00336">
    <property type="entry name" value="BETA_LACTAMASE_C"/>
    <property type="match status" value="1"/>
</dbReference>
<keyword evidence="9" id="KW-0645">Protease</keyword>
<keyword evidence="7" id="KW-0732">Signal</keyword>
<dbReference type="EC" id="3.5.2.6" evidence="3 6"/>
<dbReference type="Gene3D" id="3.40.710.10">
    <property type="entry name" value="DD-peptidase/beta-lactamase superfamily"/>
    <property type="match status" value="1"/>
</dbReference>
<comment type="caution">
    <text evidence="9">The sequence shown here is derived from an EMBL/GenBank/DDBJ whole genome shotgun (WGS) entry which is preliminary data.</text>
</comment>
<evidence type="ECO:0000256" key="6">
    <source>
        <dbReference type="RuleBase" id="RU361140"/>
    </source>
</evidence>
<gene>
    <name evidence="9" type="primary">ampC</name>
    <name evidence="9" type="ORF">JZ00_05140</name>
</gene>
<dbReference type="Proteomes" id="UP000030949">
    <property type="component" value="Unassembled WGS sequence"/>
</dbReference>
<dbReference type="AlphaFoldDB" id="A0A0B1ZA20"/>
<dbReference type="InterPro" id="IPR001466">
    <property type="entry name" value="Beta-lactam-related"/>
</dbReference>
<dbReference type="GO" id="GO:0008800">
    <property type="term" value="F:beta-lactamase activity"/>
    <property type="evidence" value="ECO:0007669"/>
    <property type="project" value="UniProtKB-UniRule"/>
</dbReference>
<keyword evidence="4 6" id="KW-0378">Hydrolase</keyword>
<evidence type="ECO:0000256" key="5">
    <source>
        <dbReference type="ARBA" id="ARBA00023251"/>
    </source>
</evidence>
<evidence type="ECO:0000256" key="4">
    <source>
        <dbReference type="ARBA" id="ARBA00022801"/>
    </source>
</evidence>
<dbReference type="SUPFAM" id="SSF56601">
    <property type="entry name" value="beta-lactamase/transpeptidase-like"/>
    <property type="match status" value="1"/>
</dbReference>
<evidence type="ECO:0000256" key="7">
    <source>
        <dbReference type="SAM" id="SignalP"/>
    </source>
</evidence>
<accession>A0A0B1ZA20</accession>
<keyword evidence="9" id="KW-0121">Carboxypeptidase</keyword>
<dbReference type="GO" id="GO:0017001">
    <property type="term" value="P:antibiotic catabolic process"/>
    <property type="evidence" value="ECO:0007669"/>
    <property type="project" value="InterPro"/>
</dbReference>